<dbReference type="GO" id="GO:0046523">
    <property type="term" value="F:S-methyl-5-thioribose-1-phosphate isomerase activity"/>
    <property type="evidence" value="ECO:0007669"/>
    <property type="project" value="UniProtKB-EC"/>
</dbReference>
<comment type="catalytic activity">
    <reaction evidence="1">
        <text>5-(methylsulfanyl)-alpha-D-ribose 1-phosphate = 5-(methylsulfanyl)-D-ribulose 1-phosphate</text>
        <dbReference type="Rhea" id="RHEA:19989"/>
        <dbReference type="ChEBI" id="CHEBI:58533"/>
        <dbReference type="ChEBI" id="CHEBI:58548"/>
        <dbReference type="EC" id="5.3.1.23"/>
    </reaction>
</comment>
<reference evidence="2" key="1">
    <citation type="submission" date="2021-07" db="EMBL/GenBank/DDBJ databases">
        <title>Zhongshania sp. CAU 1632 isolated from seawater.</title>
        <authorList>
            <person name="Kim W."/>
        </authorList>
    </citation>
    <scope>NUCLEOTIDE SEQUENCE</scope>
    <source>
        <strain evidence="2">CAU 1632</strain>
    </source>
</reference>
<comment type="similarity">
    <text evidence="1">Belongs to the EIF-2B alpha/beta/delta subunits family. MtnA subfamily.</text>
</comment>
<dbReference type="Proteomes" id="UP001166291">
    <property type="component" value="Unassembled WGS sequence"/>
</dbReference>
<feature type="site" description="Transition state stabilizer" evidence="1">
    <location>
        <position position="158"/>
    </location>
</feature>
<dbReference type="InterPro" id="IPR005251">
    <property type="entry name" value="IF-M1Pi"/>
</dbReference>
<evidence type="ECO:0000313" key="3">
    <source>
        <dbReference type="Proteomes" id="UP001166291"/>
    </source>
</evidence>
<dbReference type="HAMAP" id="MF_01678">
    <property type="entry name" value="Salvage_MtnA"/>
    <property type="match status" value="1"/>
</dbReference>
<dbReference type="RefSeq" id="WP_219044110.1">
    <property type="nucleotide sequence ID" value="NZ_JAHWDQ010000003.1"/>
</dbReference>
<name>A0ABS6VU89_9GAMM</name>
<protein>
    <recommendedName>
        <fullName evidence="1">Methylthioribose-1-phosphate isomerase</fullName>
        <shortName evidence="1">M1Pi</shortName>
        <shortName evidence="1">MTR-1-P isomerase</shortName>
        <ecNumber evidence="1">5.3.1.23</ecNumber>
    </recommendedName>
    <alternativeName>
        <fullName evidence="1">S-methyl-5-thioribose-1-phosphate isomerase</fullName>
    </alternativeName>
</protein>
<keyword evidence="3" id="KW-1185">Reference proteome</keyword>
<dbReference type="NCBIfam" id="TIGR00512">
    <property type="entry name" value="salvage_mtnA"/>
    <property type="match status" value="1"/>
</dbReference>
<accession>A0ABS6VU89</accession>
<proteinExistence type="inferred from homology"/>
<evidence type="ECO:0000256" key="1">
    <source>
        <dbReference type="HAMAP-Rule" id="MF_01678"/>
    </source>
</evidence>
<sequence length="350" mass="37675">MSTPSAIIWSNNQLQLLDQRVLPTRCEYRQYDDPFAVADAIRAMVVRGAPAIGITAAYGILLAAQKLTTSPTSADAWQNALRPARDALANSRPTAVNLFWALERCDQVIAEHGNGDALIPALTKLAVHIHAEDIEINQRIGDFGASLIPADSIVYTHCNAGALATGGYGTALGVIRSAHRDGKIRGVFAGETRPWLQGARLTSWELMQDDIPVTLAIEGAAAHLMREHKPSWVIVGADRVAANGDAANKIGTYNLAIIAKHHGVKVMVAAPTSTFDALLDGPQIPIEQRPADEITHSFGQRVAPENVLTNNPAFDVTPAQLIDAIVTEYGIIHQPDRAKVIAHLNSNKRK</sequence>
<dbReference type="EC" id="5.3.1.23" evidence="1"/>
<keyword evidence="1" id="KW-0486">Methionine biosynthesis</keyword>
<keyword evidence="1 2" id="KW-0413">Isomerase</keyword>
<dbReference type="PANTHER" id="PTHR43475">
    <property type="entry name" value="METHYLTHIORIBOSE-1-PHOSPHATE ISOMERASE"/>
    <property type="match status" value="1"/>
</dbReference>
<feature type="binding site" evidence="1">
    <location>
        <position position="92"/>
    </location>
    <ligand>
        <name>substrate</name>
    </ligand>
</feature>
<dbReference type="Pfam" id="PF01008">
    <property type="entry name" value="IF-2B"/>
    <property type="match status" value="1"/>
</dbReference>
<keyword evidence="1" id="KW-0028">Amino-acid biosynthesis</keyword>
<feature type="binding site" evidence="1">
    <location>
        <position position="197"/>
    </location>
    <ligand>
        <name>substrate</name>
    </ligand>
</feature>
<feature type="binding site" evidence="1">
    <location>
        <begin position="248"/>
        <end position="249"/>
    </location>
    <ligand>
        <name>substrate</name>
    </ligand>
</feature>
<gene>
    <name evidence="1 2" type="primary">mtnA</name>
    <name evidence="2" type="ORF">KXJ70_13915</name>
</gene>
<organism evidence="2 3">
    <name type="scientific">Zhongshania aquimaris</name>
    <dbReference type="NCBI Taxonomy" id="2857107"/>
    <lineage>
        <taxon>Bacteria</taxon>
        <taxon>Pseudomonadati</taxon>
        <taxon>Pseudomonadota</taxon>
        <taxon>Gammaproteobacteria</taxon>
        <taxon>Cellvibrionales</taxon>
        <taxon>Spongiibacteraceae</taxon>
        <taxon>Zhongshania</taxon>
    </lineage>
</organism>
<dbReference type="NCBIfam" id="NF004326">
    <property type="entry name" value="PRK05720.1"/>
    <property type="match status" value="1"/>
</dbReference>
<comment type="function">
    <text evidence="1">Catalyzes the interconversion of methylthioribose-1-phosphate (MTR-1-P) into methylthioribulose-1-phosphate (MTRu-1-P).</text>
</comment>
<dbReference type="InterPro" id="IPR011559">
    <property type="entry name" value="Initiation_fac_2B_a/b/d"/>
</dbReference>
<dbReference type="EMBL" id="JAHWDQ010000003">
    <property type="protein sequence ID" value="MBW2941889.1"/>
    <property type="molecule type" value="Genomic_DNA"/>
</dbReference>
<comment type="caution">
    <text evidence="2">The sequence shown here is derived from an EMBL/GenBank/DDBJ whole genome shotgun (WGS) entry which is preliminary data.</text>
</comment>
<evidence type="ECO:0000313" key="2">
    <source>
        <dbReference type="EMBL" id="MBW2941889.1"/>
    </source>
</evidence>
<comment type="pathway">
    <text evidence="1">Amino-acid biosynthesis; L-methionine biosynthesis via salvage pathway; L-methionine from S-methyl-5-thio-alpha-D-ribose 1-phosphate: step 1/6.</text>
</comment>
<dbReference type="NCBIfam" id="TIGR00524">
    <property type="entry name" value="eIF-2B_rel"/>
    <property type="match status" value="1"/>
</dbReference>
<dbReference type="InterPro" id="IPR000649">
    <property type="entry name" value="IF-2B-related"/>
</dbReference>
<feature type="active site" description="Proton donor" evidence="1">
    <location>
        <position position="238"/>
    </location>
</feature>
<dbReference type="PANTHER" id="PTHR43475:SF1">
    <property type="entry name" value="METHYLTHIORIBOSE-1-PHOSPHATE ISOMERASE"/>
    <property type="match status" value="1"/>
</dbReference>
<feature type="binding site" evidence="1">
    <location>
        <begin position="47"/>
        <end position="49"/>
    </location>
    <ligand>
        <name>substrate</name>
    </ligand>
</feature>